<keyword evidence="2" id="KW-0479">Metal-binding</keyword>
<dbReference type="SUPFAM" id="SSF51316">
    <property type="entry name" value="Mss4-like"/>
    <property type="match status" value="1"/>
</dbReference>
<dbReference type="AlphaFoldDB" id="A0A0F9VC50"/>
<keyword evidence="3" id="KW-0862">Zinc</keyword>
<evidence type="ECO:0000256" key="3">
    <source>
        <dbReference type="ARBA" id="ARBA00022833"/>
    </source>
</evidence>
<gene>
    <name evidence="6" type="ORF">LCGC14_0157300</name>
</gene>
<dbReference type="GO" id="GO:0046872">
    <property type="term" value="F:metal ion binding"/>
    <property type="evidence" value="ECO:0007669"/>
    <property type="project" value="UniProtKB-KW"/>
</dbReference>
<evidence type="ECO:0000256" key="4">
    <source>
        <dbReference type="ARBA" id="ARBA00023239"/>
    </source>
</evidence>
<organism evidence="6">
    <name type="scientific">marine sediment metagenome</name>
    <dbReference type="NCBI Taxonomy" id="412755"/>
    <lineage>
        <taxon>unclassified sequences</taxon>
        <taxon>metagenomes</taxon>
        <taxon>ecological metagenomes</taxon>
    </lineage>
</organism>
<name>A0A0F9VC50_9ZZZZ</name>
<evidence type="ECO:0000256" key="2">
    <source>
        <dbReference type="ARBA" id="ARBA00022723"/>
    </source>
</evidence>
<dbReference type="InterPro" id="IPR011057">
    <property type="entry name" value="Mss4-like_sf"/>
</dbReference>
<dbReference type="PANTHER" id="PTHR33337">
    <property type="entry name" value="GFA DOMAIN-CONTAINING PROTEIN"/>
    <property type="match status" value="1"/>
</dbReference>
<evidence type="ECO:0000256" key="1">
    <source>
        <dbReference type="ARBA" id="ARBA00005495"/>
    </source>
</evidence>
<dbReference type="Gene3D" id="3.90.1590.10">
    <property type="entry name" value="glutathione-dependent formaldehyde- activating enzyme (gfa)"/>
    <property type="match status" value="1"/>
</dbReference>
<dbReference type="EMBL" id="LAZR01000058">
    <property type="protein sequence ID" value="KKN97312.1"/>
    <property type="molecule type" value="Genomic_DNA"/>
</dbReference>
<evidence type="ECO:0000313" key="6">
    <source>
        <dbReference type="EMBL" id="KKN97312.1"/>
    </source>
</evidence>
<evidence type="ECO:0000259" key="5">
    <source>
        <dbReference type="PROSITE" id="PS51891"/>
    </source>
</evidence>
<dbReference type="PROSITE" id="PS51891">
    <property type="entry name" value="CENP_V_GFA"/>
    <property type="match status" value="1"/>
</dbReference>
<sequence length="140" mass="15335">MSEALTGGCLCGAARFSAVPQKMEMDVCHCRMCQKWSGGVFMAVPCTDVAIEDETQFGVYVSSDWAERLFCKSCGSSLLWRLRDGGHVAVSMQSFDDASHFAFTEEIFIDEKPETYRFADATRKMTGAEVVAAFAAGQDS</sequence>
<protein>
    <recommendedName>
        <fullName evidence="5">CENP-V/GFA domain-containing protein</fullName>
    </recommendedName>
</protein>
<reference evidence="6" key="1">
    <citation type="journal article" date="2015" name="Nature">
        <title>Complex archaea that bridge the gap between prokaryotes and eukaryotes.</title>
        <authorList>
            <person name="Spang A."/>
            <person name="Saw J.H."/>
            <person name="Jorgensen S.L."/>
            <person name="Zaremba-Niedzwiedzka K."/>
            <person name="Martijn J."/>
            <person name="Lind A.E."/>
            <person name="van Eijk R."/>
            <person name="Schleper C."/>
            <person name="Guy L."/>
            <person name="Ettema T.J."/>
        </authorList>
    </citation>
    <scope>NUCLEOTIDE SEQUENCE</scope>
</reference>
<comment type="similarity">
    <text evidence="1">Belongs to the Gfa family.</text>
</comment>
<dbReference type="GO" id="GO:0016846">
    <property type="term" value="F:carbon-sulfur lyase activity"/>
    <property type="evidence" value="ECO:0007669"/>
    <property type="project" value="InterPro"/>
</dbReference>
<proteinExistence type="inferred from homology"/>
<keyword evidence="4" id="KW-0456">Lyase</keyword>
<dbReference type="Pfam" id="PF04828">
    <property type="entry name" value="GFA"/>
    <property type="match status" value="1"/>
</dbReference>
<dbReference type="PANTHER" id="PTHR33337:SF40">
    <property type="entry name" value="CENP-V_GFA DOMAIN-CONTAINING PROTEIN-RELATED"/>
    <property type="match status" value="1"/>
</dbReference>
<feature type="domain" description="CENP-V/GFA" evidence="5">
    <location>
        <begin position="5"/>
        <end position="117"/>
    </location>
</feature>
<accession>A0A0F9VC50</accession>
<comment type="caution">
    <text evidence="6">The sequence shown here is derived from an EMBL/GenBank/DDBJ whole genome shotgun (WGS) entry which is preliminary data.</text>
</comment>
<dbReference type="InterPro" id="IPR006913">
    <property type="entry name" value="CENP-V/GFA"/>
</dbReference>